<dbReference type="Gene3D" id="2.60.40.10">
    <property type="entry name" value="Immunoglobulins"/>
    <property type="match status" value="1"/>
</dbReference>
<dbReference type="InterPro" id="IPR004193">
    <property type="entry name" value="Glyco_hydro_13_N"/>
</dbReference>
<keyword evidence="3" id="KW-1185">Reference proteome</keyword>
<gene>
    <name evidence="2" type="ORF">H6G68_25005</name>
</gene>
<reference evidence="2 3" key="1">
    <citation type="journal article" date="2020" name="ISME J.">
        <title>Comparative genomics reveals insights into cyanobacterial evolution and habitat adaptation.</title>
        <authorList>
            <person name="Chen M.Y."/>
            <person name="Teng W.K."/>
            <person name="Zhao L."/>
            <person name="Hu C.X."/>
            <person name="Zhou Y.K."/>
            <person name="Han B.P."/>
            <person name="Song L.R."/>
            <person name="Shu W.S."/>
        </authorList>
    </citation>
    <scope>NUCLEOTIDE SEQUENCE [LARGE SCALE GENOMIC DNA]</scope>
    <source>
        <strain evidence="2 3">FACHB-362</strain>
    </source>
</reference>
<protein>
    <recommendedName>
        <fullName evidence="1">Glycoside hydrolase family 13 N-terminal domain-containing protein</fullName>
    </recommendedName>
</protein>
<proteinExistence type="predicted"/>
<dbReference type="PANTHER" id="PTHR43651">
    <property type="entry name" value="1,4-ALPHA-GLUCAN-BRANCHING ENZYME"/>
    <property type="match status" value="1"/>
</dbReference>
<sequence length="114" mass="12666">MLLSSRQFSVSEVANTASTHTGMGAISYEGGTAFRVWAKFASAVYVTGSFNNWSTTANPLVDEGNGYWSVDVPAAKEGDRYRYVIHSPFIKSESGELRTDPYCKHVLDNRHLRK</sequence>
<accession>A0ABR8J9D6</accession>
<feature type="domain" description="Glycoside hydrolase family 13 N-terminal" evidence="1">
    <location>
        <begin position="24"/>
        <end position="102"/>
    </location>
</feature>
<dbReference type="Proteomes" id="UP000660381">
    <property type="component" value="Unassembled WGS sequence"/>
</dbReference>
<name>A0ABR8J9D6_9NOST</name>
<evidence type="ECO:0000259" key="1">
    <source>
        <dbReference type="Pfam" id="PF02922"/>
    </source>
</evidence>
<comment type="caution">
    <text evidence="2">The sequence shown here is derived from an EMBL/GenBank/DDBJ whole genome shotgun (WGS) entry which is preliminary data.</text>
</comment>
<dbReference type="InterPro" id="IPR044143">
    <property type="entry name" value="GlgB_N_E_set_prok"/>
</dbReference>
<dbReference type="InterPro" id="IPR013783">
    <property type="entry name" value="Ig-like_fold"/>
</dbReference>
<dbReference type="Pfam" id="PF02922">
    <property type="entry name" value="CBM_48"/>
    <property type="match status" value="1"/>
</dbReference>
<dbReference type="RefSeq" id="WP_190909062.1">
    <property type="nucleotide sequence ID" value="NZ_JACJTQ010000068.1"/>
</dbReference>
<dbReference type="InterPro" id="IPR014756">
    <property type="entry name" value="Ig_E-set"/>
</dbReference>
<dbReference type="PANTHER" id="PTHR43651:SF11">
    <property type="entry name" value="MALTO-OLIGOSYLTREHALOSE TREHALOHYDROLASE"/>
    <property type="match status" value="1"/>
</dbReference>
<evidence type="ECO:0000313" key="3">
    <source>
        <dbReference type="Proteomes" id="UP000660381"/>
    </source>
</evidence>
<dbReference type="EMBL" id="JACJTQ010000068">
    <property type="protein sequence ID" value="MBD2694952.1"/>
    <property type="molecule type" value="Genomic_DNA"/>
</dbReference>
<evidence type="ECO:0000313" key="2">
    <source>
        <dbReference type="EMBL" id="MBD2694952.1"/>
    </source>
</evidence>
<dbReference type="SUPFAM" id="SSF81296">
    <property type="entry name" value="E set domains"/>
    <property type="match status" value="1"/>
</dbReference>
<dbReference type="CDD" id="cd02855">
    <property type="entry name" value="E_set_GBE_prok_N"/>
    <property type="match status" value="1"/>
</dbReference>
<organism evidence="2 3">
    <name type="scientific">Anabaena catenula FACHB-362</name>
    <dbReference type="NCBI Taxonomy" id="2692877"/>
    <lineage>
        <taxon>Bacteria</taxon>
        <taxon>Bacillati</taxon>
        <taxon>Cyanobacteriota</taxon>
        <taxon>Cyanophyceae</taxon>
        <taxon>Nostocales</taxon>
        <taxon>Nostocaceae</taxon>
        <taxon>Anabaena</taxon>
    </lineage>
</organism>